<reference evidence="2 3" key="1">
    <citation type="submission" date="2018-03" db="EMBL/GenBank/DDBJ databases">
        <title>Genomic Encyclopedia of Type Strains, Phase III (KMG-III): the genomes of soil and plant-associated and newly described type strains.</title>
        <authorList>
            <person name="Whitman W."/>
        </authorList>
    </citation>
    <scope>NUCLEOTIDE SEQUENCE [LARGE SCALE GENOMIC DNA]</scope>
    <source>
        <strain evidence="2 3">CGMCC 4.7104</strain>
    </source>
</reference>
<evidence type="ECO:0000256" key="1">
    <source>
        <dbReference type="SAM" id="Phobius"/>
    </source>
</evidence>
<feature type="transmembrane region" description="Helical" evidence="1">
    <location>
        <begin position="43"/>
        <end position="60"/>
    </location>
</feature>
<dbReference type="AlphaFoldDB" id="A0A2T0M666"/>
<keyword evidence="1" id="KW-1133">Transmembrane helix</keyword>
<sequence length="134" mass="14093">MTTEPPEAASTPASGVGGVVRRIAWGALTLFLAAFAVFESQKYGLPTTAAALLFFAFPDLTRLAGVRPPGVLYQAVNRVWIPLAVLVGYSFGPIVWPPLFTAGLGWLTRIALDRTLGRGPGSLDPTPGRGPTTT</sequence>
<keyword evidence="1" id="KW-0472">Membrane</keyword>
<organism evidence="2 3">
    <name type="scientific">Nonomuraea fuscirosea</name>
    <dbReference type="NCBI Taxonomy" id="1291556"/>
    <lineage>
        <taxon>Bacteria</taxon>
        <taxon>Bacillati</taxon>
        <taxon>Actinomycetota</taxon>
        <taxon>Actinomycetes</taxon>
        <taxon>Streptosporangiales</taxon>
        <taxon>Streptosporangiaceae</taxon>
        <taxon>Nonomuraea</taxon>
    </lineage>
</organism>
<dbReference type="EMBL" id="PVNG01000029">
    <property type="protein sequence ID" value="PRX52956.1"/>
    <property type="molecule type" value="Genomic_DNA"/>
</dbReference>
<comment type="caution">
    <text evidence="2">The sequence shown here is derived from an EMBL/GenBank/DDBJ whole genome shotgun (WGS) entry which is preliminary data.</text>
</comment>
<evidence type="ECO:0008006" key="4">
    <source>
        <dbReference type="Google" id="ProtNLM"/>
    </source>
</evidence>
<keyword evidence="3" id="KW-1185">Reference proteome</keyword>
<dbReference type="RefSeq" id="WP_181308590.1">
    <property type="nucleotide sequence ID" value="NZ_PVNG01000029.1"/>
</dbReference>
<name>A0A2T0M666_9ACTN</name>
<feature type="transmembrane region" description="Helical" evidence="1">
    <location>
        <begin position="80"/>
        <end position="107"/>
    </location>
</feature>
<accession>A0A2T0M666</accession>
<evidence type="ECO:0000313" key="2">
    <source>
        <dbReference type="EMBL" id="PRX52956.1"/>
    </source>
</evidence>
<proteinExistence type="predicted"/>
<feature type="transmembrane region" description="Helical" evidence="1">
    <location>
        <begin position="20"/>
        <end position="38"/>
    </location>
</feature>
<gene>
    <name evidence="2" type="ORF">B0I32_12974</name>
</gene>
<evidence type="ECO:0000313" key="3">
    <source>
        <dbReference type="Proteomes" id="UP000238312"/>
    </source>
</evidence>
<dbReference type="Proteomes" id="UP000238312">
    <property type="component" value="Unassembled WGS sequence"/>
</dbReference>
<protein>
    <recommendedName>
        <fullName evidence="4">DUF4260 family protein</fullName>
    </recommendedName>
</protein>
<keyword evidence="1" id="KW-0812">Transmembrane</keyword>